<dbReference type="Pfam" id="PF17038">
    <property type="entry name" value="CBP_BcsN"/>
    <property type="match status" value="1"/>
</dbReference>
<feature type="region of interest" description="Disordered" evidence="1">
    <location>
        <begin position="249"/>
        <end position="294"/>
    </location>
</feature>
<organism evidence="2 3">
    <name type="scientific">Agrobacterium tumefaciens</name>
    <dbReference type="NCBI Taxonomy" id="358"/>
    <lineage>
        <taxon>Bacteria</taxon>
        <taxon>Pseudomonadati</taxon>
        <taxon>Pseudomonadota</taxon>
        <taxon>Alphaproteobacteria</taxon>
        <taxon>Hyphomicrobiales</taxon>
        <taxon>Rhizobiaceae</taxon>
        <taxon>Rhizobium/Agrobacterium group</taxon>
        <taxon>Agrobacterium</taxon>
        <taxon>Agrobacterium tumefaciens complex</taxon>
    </lineage>
</organism>
<name>A0A0D0L3I2_AGRTU</name>
<sequence length="294" mass="31221">MLPPEEALIFPPPGGPEVINVISRTYSNAVQQEVILRSDARTPGQNYLKIELFGPQRAEDTGRDGLSSGGLRASSISREIRTAFPGAQIAPSAEYLQNAYGAFSYASGRGAGDDACLYAWQHIRSPEDMRQGFKNLGRINVTLRLCQSGVTTRDLLSVMYNYTITGSYDAEGWNPYGTAQKPPEGLGRSGNPIYPVTASEFPMQPGMQTPAPRQVQAAPPIVRRVSLPAQPAPAPIPVAAAAPSRVVIPSPMGGGAAASRPSNVSSTVNPEETKRVVIPSPDCVSSGEGSQRCK</sequence>
<dbReference type="Proteomes" id="UP000035017">
    <property type="component" value="Unassembled WGS sequence"/>
</dbReference>
<reference evidence="2 3" key="1">
    <citation type="submission" date="2014-12" db="EMBL/GenBank/DDBJ databases">
        <title>16Stimator: statistical estimation of ribosomal gene copy numbers from draft genome assemblies.</title>
        <authorList>
            <person name="Perisin M.A."/>
            <person name="Vetter M."/>
            <person name="Gilbert J.A."/>
            <person name="Bergelson J."/>
        </authorList>
    </citation>
    <scope>NUCLEOTIDE SEQUENCE [LARGE SCALE GENOMIC DNA]</scope>
    <source>
        <strain evidence="2 3">MEJ076</strain>
    </source>
</reference>
<evidence type="ECO:0000313" key="3">
    <source>
        <dbReference type="Proteomes" id="UP000035017"/>
    </source>
</evidence>
<proteinExistence type="predicted"/>
<protein>
    <recommendedName>
        <fullName evidence="4">Cellulose biosynthesis protein BcsN</fullName>
    </recommendedName>
</protein>
<dbReference type="OrthoDB" id="7948789at2"/>
<dbReference type="AlphaFoldDB" id="A0A0D0L3I2"/>
<evidence type="ECO:0000256" key="1">
    <source>
        <dbReference type="SAM" id="MobiDB-lite"/>
    </source>
</evidence>
<accession>A0A0D0L3I2</accession>
<evidence type="ECO:0000313" key="2">
    <source>
        <dbReference type="EMBL" id="KIQ04218.1"/>
    </source>
</evidence>
<dbReference type="InterPro" id="IPR031482">
    <property type="entry name" value="CBP_BcsN"/>
</dbReference>
<dbReference type="EMBL" id="JXQV01000005">
    <property type="protein sequence ID" value="KIQ04218.1"/>
    <property type="molecule type" value="Genomic_DNA"/>
</dbReference>
<gene>
    <name evidence="2" type="ORF">RU07_04820</name>
</gene>
<evidence type="ECO:0008006" key="4">
    <source>
        <dbReference type="Google" id="ProtNLM"/>
    </source>
</evidence>
<feature type="compositionally biased region" description="Polar residues" evidence="1">
    <location>
        <begin position="260"/>
        <end position="270"/>
    </location>
</feature>
<comment type="caution">
    <text evidence="2">The sequence shown here is derived from an EMBL/GenBank/DDBJ whole genome shotgun (WGS) entry which is preliminary data.</text>
</comment>